<evidence type="ECO:0000313" key="8">
    <source>
        <dbReference type="EMBL" id="OGG08099.1"/>
    </source>
</evidence>
<dbReference type="InterPro" id="IPR036388">
    <property type="entry name" value="WH-like_DNA-bd_sf"/>
</dbReference>
<evidence type="ECO:0000256" key="5">
    <source>
        <dbReference type="ARBA" id="ARBA00023204"/>
    </source>
</evidence>
<evidence type="ECO:0000256" key="6">
    <source>
        <dbReference type="ARBA" id="ARBA00049348"/>
    </source>
</evidence>
<dbReference type="SUPFAM" id="SSF46767">
    <property type="entry name" value="Methylated DNA-protein cysteine methyltransferase, C-terminal domain"/>
    <property type="match status" value="1"/>
</dbReference>
<dbReference type="GO" id="GO:0032259">
    <property type="term" value="P:methylation"/>
    <property type="evidence" value="ECO:0007669"/>
    <property type="project" value="UniProtKB-KW"/>
</dbReference>
<dbReference type="InterPro" id="IPR001497">
    <property type="entry name" value="MethylDNA_cys_MeTrfase_AS"/>
</dbReference>
<dbReference type="AlphaFoldDB" id="A0A1F5Z6M8"/>
<keyword evidence="5" id="KW-0234">DNA repair</keyword>
<dbReference type="PROSITE" id="PS00374">
    <property type="entry name" value="MGMT"/>
    <property type="match status" value="1"/>
</dbReference>
<dbReference type="Gene3D" id="1.10.10.10">
    <property type="entry name" value="Winged helix-like DNA-binding domain superfamily/Winged helix DNA-binding domain"/>
    <property type="match status" value="1"/>
</dbReference>
<name>A0A1F5Z6M8_9BACT</name>
<dbReference type="CDD" id="cd06445">
    <property type="entry name" value="ATase"/>
    <property type="match status" value="1"/>
</dbReference>
<organism evidence="8 9">
    <name type="scientific">Candidatus Gottesmanbacteria bacterium RIFCSPHIGHO2_01_FULL_40_15</name>
    <dbReference type="NCBI Taxonomy" id="1798376"/>
    <lineage>
        <taxon>Bacteria</taxon>
        <taxon>Candidatus Gottesmaniibacteriota</taxon>
    </lineage>
</organism>
<evidence type="ECO:0000313" key="9">
    <source>
        <dbReference type="Proteomes" id="UP000177354"/>
    </source>
</evidence>
<dbReference type="NCBIfam" id="TIGR00589">
    <property type="entry name" value="ogt"/>
    <property type="match status" value="1"/>
</dbReference>
<comment type="catalytic activity">
    <reaction evidence="1">
        <text>a 4-O-methyl-thymidine in DNA + L-cysteinyl-[protein] = a thymidine in DNA + S-methyl-L-cysteinyl-[protein]</text>
        <dbReference type="Rhea" id="RHEA:53428"/>
        <dbReference type="Rhea" id="RHEA-COMP:10131"/>
        <dbReference type="Rhea" id="RHEA-COMP:10132"/>
        <dbReference type="Rhea" id="RHEA-COMP:13555"/>
        <dbReference type="Rhea" id="RHEA-COMP:13556"/>
        <dbReference type="ChEBI" id="CHEBI:29950"/>
        <dbReference type="ChEBI" id="CHEBI:82612"/>
        <dbReference type="ChEBI" id="CHEBI:137386"/>
        <dbReference type="ChEBI" id="CHEBI:137387"/>
        <dbReference type="EC" id="2.1.1.63"/>
    </reaction>
</comment>
<protein>
    <recommendedName>
        <fullName evidence="7">Methylated-DNA-[protein]-cysteine S-methyltransferase DNA binding domain-containing protein</fullName>
    </recommendedName>
</protein>
<comment type="catalytic activity">
    <reaction evidence="6">
        <text>a 6-O-methyl-2'-deoxyguanosine in DNA + L-cysteinyl-[protein] = S-methyl-L-cysteinyl-[protein] + a 2'-deoxyguanosine in DNA</text>
        <dbReference type="Rhea" id="RHEA:24000"/>
        <dbReference type="Rhea" id="RHEA-COMP:10131"/>
        <dbReference type="Rhea" id="RHEA-COMP:10132"/>
        <dbReference type="Rhea" id="RHEA-COMP:11367"/>
        <dbReference type="Rhea" id="RHEA-COMP:11368"/>
        <dbReference type="ChEBI" id="CHEBI:29950"/>
        <dbReference type="ChEBI" id="CHEBI:82612"/>
        <dbReference type="ChEBI" id="CHEBI:85445"/>
        <dbReference type="ChEBI" id="CHEBI:85448"/>
        <dbReference type="EC" id="2.1.1.63"/>
    </reaction>
</comment>
<keyword evidence="3" id="KW-0808">Transferase</keyword>
<evidence type="ECO:0000256" key="3">
    <source>
        <dbReference type="ARBA" id="ARBA00022679"/>
    </source>
</evidence>
<evidence type="ECO:0000256" key="4">
    <source>
        <dbReference type="ARBA" id="ARBA00022763"/>
    </source>
</evidence>
<keyword evidence="4" id="KW-0227">DNA damage</keyword>
<evidence type="ECO:0000259" key="7">
    <source>
        <dbReference type="Pfam" id="PF01035"/>
    </source>
</evidence>
<gene>
    <name evidence="8" type="ORF">A2777_01800</name>
</gene>
<dbReference type="InterPro" id="IPR036217">
    <property type="entry name" value="MethylDNA_cys_MeTrfase_DNAb"/>
</dbReference>
<dbReference type="Pfam" id="PF01035">
    <property type="entry name" value="DNA_binding_1"/>
    <property type="match status" value="1"/>
</dbReference>
<dbReference type="GO" id="GO:0003908">
    <property type="term" value="F:methylated-DNA-[protein]-cysteine S-methyltransferase activity"/>
    <property type="evidence" value="ECO:0007669"/>
    <property type="project" value="UniProtKB-EC"/>
</dbReference>
<dbReference type="PANTHER" id="PTHR42942:SF1">
    <property type="entry name" value="ALKYLTRANSFERASE-LIKE PROTEIN 1"/>
    <property type="match status" value="1"/>
</dbReference>
<evidence type="ECO:0000256" key="1">
    <source>
        <dbReference type="ARBA" id="ARBA00001286"/>
    </source>
</evidence>
<accession>A0A1F5Z6M8</accession>
<dbReference type="InterPro" id="IPR014048">
    <property type="entry name" value="MethylDNA_cys_MeTrfase_DNA-bd"/>
</dbReference>
<proteinExistence type="predicted"/>
<comment type="caution">
    <text evidence="8">The sequence shown here is derived from an EMBL/GenBank/DDBJ whole genome shotgun (WGS) entry which is preliminary data.</text>
</comment>
<sequence length="103" mass="11445">MTQEEKVFRFVSAIPAGKVTTYKNLAGVCGIKNPRLVGRILHKNTDPLNIPCHRVVRADGSLSAGYAYGGKRGQKKRLIAEGIIINNHKIDLNKFCFYFPRSG</sequence>
<dbReference type="InterPro" id="IPR052520">
    <property type="entry name" value="ATL_DNA_repair"/>
</dbReference>
<dbReference type="Proteomes" id="UP000177354">
    <property type="component" value="Unassembled WGS sequence"/>
</dbReference>
<dbReference type="GO" id="GO:0006281">
    <property type="term" value="P:DNA repair"/>
    <property type="evidence" value="ECO:0007669"/>
    <property type="project" value="UniProtKB-KW"/>
</dbReference>
<evidence type="ECO:0000256" key="2">
    <source>
        <dbReference type="ARBA" id="ARBA00022603"/>
    </source>
</evidence>
<feature type="domain" description="Methylated-DNA-[protein]-cysteine S-methyltransferase DNA binding" evidence="7">
    <location>
        <begin position="4"/>
        <end position="82"/>
    </location>
</feature>
<keyword evidence="2" id="KW-0489">Methyltransferase</keyword>
<dbReference type="PANTHER" id="PTHR42942">
    <property type="entry name" value="6-O-METHYLGUANINE DNA METHYLTRANSFERASE"/>
    <property type="match status" value="1"/>
</dbReference>
<reference evidence="8 9" key="1">
    <citation type="journal article" date="2016" name="Nat. Commun.">
        <title>Thousands of microbial genomes shed light on interconnected biogeochemical processes in an aquifer system.</title>
        <authorList>
            <person name="Anantharaman K."/>
            <person name="Brown C.T."/>
            <person name="Hug L.A."/>
            <person name="Sharon I."/>
            <person name="Castelle C.J."/>
            <person name="Probst A.J."/>
            <person name="Thomas B.C."/>
            <person name="Singh A."/>
            <person name="Wilkins M.J."/>
            <person name="Karaoz U."/>
            <person name="Brodie E.L."/>
            <person name="Williams K.H."/>
            <person name="Hubbard S.S."/>
            <person name="Banfield J.F."/>
        </authorList>
    </citation>
    <scope>NUCLEOTIDE SEQUENCE [LARGE SCALE GENOMIC DNA]</scope>
</reference>
<dbReference type="EMBL" id="MFJF01000005">
    <property type="protein sequence ID" value="OGG08099.1"/>
    <property type="molecule type" value="Genomic_DNA"/>
</dbReference>